<accession>A0A1I1SWR0</accession>
<proteinExistence type="predicted"/>
<sequence length="140" mass="15946">MGTSASLGYTQNRKTIEVEVSSDGYPSGIGVDVIESLKRRDFETIDLSNIEVTDEPEDYVGDMSAFQYDKIMGDSGIMHSNRYIINLDKKVLEFHGGGYGIGTLHLIKEYPFQEVFDIDIDDIVKEMEYMEQNYYDSKSK</sequence>
<evidence type="ECO:0000313" key="2">
    <source>
        <dbReference type="Proteomes" id="UP000199263"/>
    </source>
</evidence>
<dbReference type="STRING" id="119641.SAMN05421842_1591"/>
<evidence type="ECO:0000313" key="1">
    <source>
        <dbReference type="EMBL" id="SFD49168.1"/>
    </source>
</evidence>
<organism evidence="1 2">
    <name type="scientific">Clostridium uliginosum</name>
    <dbReference type="NCBI Taxonomy" id="119641"/>
    <lineage>
        <taxon>Bacteria</taxon>
        <taxon>Bacillati</taxon>
        <taxon>Bacillota</taxon>
        <taxon>Clostridia</taxon>
        <taxon>Eubacteriales</taxon>
        <taxon>Clostridiaceae</taxon>
        <taxon>Clostridium</taxon>
    </lineage>
</organism>
<dbReference type="EMBL" id="FOMG01000059">
    <property type="protein sequence ID" value="SFD49168.1"/>
    <property type="molecule type" value="Genomic_DNA"/>
</dbReference>
<dbReference type="RefSeq" id="WP_090094500.1">
    <property type="nucleotide sequence ID" value="NZ_FOMG01000059.1"/>
</dbReference>
<protein>
    <submittedName>
        <fullName evidence="1">Uncharacterized protein</fullName>
    </submittedName>
</protein>
<gene>
    <name evidence="1" type="ORF">SAMN05421842_1591</name>
</gene>
<keyword evidence="2" id="KW-1185">Reference proteome</keyword>
<dbReference type="AlphaFoldDB" id="A0A1I1SWR0"/>
<reference evidence="1 2" key="1">
    <citation type="submission" date="2016-10" db="EMBL/GenBank/DDBJ databases">
        <authorList>
            <person name="de Groot N.N."/>
        </authorList>
    </citation>
    <scope>NUCLEOTIDE SEQUENCE [LARGE SCALE GENOMIC DNA]</scope>
    <source>
        <strain evidence="1 2">DSM 12992</strain>
    </source>
</reference>
<dbReference type="Proteomes" id="UP000199263">
    <property type="component" value="Unassembled WGS sequence"/>
</dbReference>
<name>A0A1I1SWR0_9CLOT</name>